<feature type="region of interest" description="Disordered" evidence="4">
    <location>
        <begin position="2813"/>
        <end position="2850"/>
    </location>
</feature>
<dbReference type="InterPro" id="IPR022045">
    <property type="entry name" value="TcdB_toxin_mid/N"/>
</dbReference>
<dbReference type="Gene3D" id="2.180.10.10">
    <property type="entry name" value="RHS repeat-associated core"/>
    <property type="match status" value="1"/>
</dbReference>
<proteinExistence type="predicted"/>
<dbReference type="EMBL" id="CP159373">
    <property type="protein sequence ID" value="XCN72955.1"/>
    <property type="molecule type" value="Genomic_DNA"/>
</dbReference>
<dbReference type="GO" id="GO:0005576">
    <property type="term" value="C:extracellular region"/>
    <property type="evidence" value="ECO:0007669"/>
    <property type="project" value="UniProtKB-SubCell"/>
</dbReference>
<dbReference type="PANTHER" id="PTHR32305:SF15">
    <property type="entry name" value="PROTEIN RHSA-RELATED"/>
    <property type="match status" value="1"/>
</dbReference>
<dbReference type="PROSITE" id="PS50042">
    <property type="entry name" value="CNMP_BINDING_3"/>
    <property type="match status" value="1"/>
</dbReference>
<dbReference type="InterPro" id="IPR000595">
    <property type="entry name" value="cNMP-bd_dom"/>
</dbReference>
<dbReference type="NCBIfam" id="TIGR01643">
    <property type="entry name" value="YD_repeat_2x"/>
    <property type="match status" value="2"/>
</dbReference>
<evidence type="ECO:0000313" key="6">
    <source>
        <dbReference type="EMBL" id="XCN72955.1"/>
    </source>
</evidence>
<dbReference type="InterPro" id="IPR006530">
    <property type="entry name" value="YD"/>
</dbReference>
<evidence type="ECO:0000256" key="4">
    <source>
        <dbReference type="SAM" id="MobiDB-lite"/>
    </source>
</evidence>
<evidence type="ECO:0000259" key="5">
    <source>
        <dbReference type="PROSITE" id="PS50042"/>
    </source>
</evidence>
<reference evidence="6" key="1">
    <citation type="journal article" date="2024" name="Syst. Appl. Microbiol.">
        <title>First single-strain enrichments of Electrothrix cable bacteria, description of E. aestuarii sp. nov. and E. rattekaaiensis sp. nov., and proposal of a cable bacteria taxonomy following the rules of the SeqCode.</title>
        <authorList>
            <person name="Plum-Jensen L.E."/>
            <person name="Schramm A."/>
            <person name="Marshall I.P.G."/>
        </authorList>
    </citation>
    <scope>NUCLEOTIDE SEQUENCE</scope>
    <source>
        <strain evidence="6">Rat1</strain>
    </source>
</reference>
<keyword evidence="3" id="KW-0843">Virulence</keyword>
<sequence length="3152" mass="347246">MRQGTNQIRFVPVDVDSAYTVRKVQVLIELDDGANFVSRISTNMAEDWDAAATLYDGDITTGLAPVREQEAMLIGWERQAWQVLPDQEPIEDAAIELEFDHLTDLSSVGLYVADKFKGQLAVLLQKQGEWVESTTSGEQNLKESGWYYLDIPDGEGTQAVRLLFDRKAGKGAISEVRALGSNLGRGDEPNMTITSPDAGQYYAGKMYVRGFVSPDNGSGAAQVYVGEQEVFPVNGEFETLADVEGMDNNDVLEVTAVYPDGETVKNLLPLLQDRLLENSEIEVREYSLLNGTGTGPGDDTGSGGQTSGGENSATSGGNGIYDHVNLVEDFSVSSDQEHSLDSQAGAQVKVSNGAIRKGVKIRMMTLRDRDLPALDAGMVNVTGKAKGFRFLPHGMKFDKKIKVKLPYNKQLIPAGFKDEDVRTYFFDEAAGRWSVLERDSVEIATSGVVSETDHFTDMINAVVQVPESPEKVNFNPTQIKDIKVSNPAAKINLIEPPQANNQGDARLSYPIEVPPGRRGIQPQLAVQYSSGGGNGWMGLGWDLSTQAVSIDTRWGVPRYDADLETETYTLNGQQLTPLAHRGELVSRTAEKIFHARTEGGFQKIIRHGDHPADYWWEVFDKNGTRFFYGGDPASGLADDAVLKDYSGNVAKWVLRTVQDSNGNTMRYHYVVQEDSGVGGGQGGVPGYELYLDKITYTGYGSAEGPYQVQFIRDRQLDESRRIDVGIDARLGFKKVTADLLRRIEVRYKDQAVRSYEFTYRTGAFAKTLLERITQFDKDGEEFNQHQFSYYDEARNGDGAYKGFGQVENWDTGDDGVDAGLILEGDASAIGGNKTGSGGGHLYVGIGLGDEKSMSIGGKVGFNRSRSKGLLALTDVNGDGLADKVFNAGSVYRPNLSGPDGISKFGEPVSIGLGGISKEKSKMISAGPEAYFGTGSVGASVGMNRSNTSSETNVYLSDVNGDGLTDLVHSGSVRFGRPDDPEKIRPVPEYGSDSSVTPYPVSQGAVDGEELFEDFEEVYQEMLAASPLHDTLRRWTAPYDGRISISGQVALLEDSSEERQEYTTADGVRVAIQHNGSELWATVLEADNYSPVFPENVDSLQVSKGDRIYFRVQSRFDGAYDQVEWNPAISYQDVSAEPDANGLDPYLYQAGSDFIPTGRTGMATTLPVTGTIALSGDVEIAAPCSDDVTVKVLLNDVEQFSQTVTSGQTSSVSVNLSLNVSKEDQLQFRIATDSPIDATLVHWQPRLEYTAAEDVETLYDPDGNPVLAFDPPYTMDIYGDNDLDAPLATWTAPQSGTMTVKASIAGGGNSGIAVLTVKHNQELLGKKDLDLSESNSVALPVEVVQGDTLYFELSTRDRELGRKISSYSITVNGTTVPAALNYPAAEGFFGQPYRSWTYAGYKGEGEKADQPILEADLVVPEFDEDLFEQNKETQDPEELDPQFSPEKLEGIMFYPEPAQNRWKGFDDSTWMTAERQSSSRLGEDYISVPRAEQYAGARAVSRLSKSRQTGVFGGISSPSGNKFGASASYTKGNSKTLLDFMDMNGDRFPDVVSTGGIQYSPMTGGLEGHRRPVLSGIRESESESLSFGVSGNFAHEKNGGADLQMKPLGVNGGFAMSEDEGNYDLSDINGDGLPDKLFANGKVSLNLGYAFAAQEYWGAVCVSEGESQNVNIGAGLGAGGGFNDGVYGFGGGVSLSKGEQEGEKGWTDINGDGLRDYVRQSSGTLNVALNTGNGFVAMQYPGADKFSENVSFSQGGGFYFTIAITLTPLPISIIINPGADFSKGMSRPEVSIQDIDGDGFPDHLSSDKDNKIEVRRNQIGRTNLLKKVERPLGASFTLEYERDGNTYQLPQSRWNLTRVEVNDGFSGDGVDTLLTTYKYEDGFHHRQEREFFGYKTVTTEQRNATDNSVYRSTVQTFLNRNYYEKGLLVSEIVQDGAGKKYLETLNSYQLRDVDSGQILQGEFKDSLTATVFPEMIRTDKKFYEGQEQAGISTYQTFAYDALGNVNHFFDAADAGADDDVESFIGYHSDAANYIVGKADKIEVKSNGELYRLREATIENGTGNIRQVRLSFGNGMAVHDLSYDQYGNIKSRKGPANKKGQRYVMDYTYDPAVHTYVTKIKDSFGYSSSADYDLKWGEISRSTDLNNQSISYRHDSVGRVAGITGPYQQGTGRETIVFAYHPEAAVPWALTQHYDNYQQKTDPLETVTFMDGLKRAIQTKKDGAVSIGSSTGSGNSKDKTKDMMIVSGRIIFDFVGRAVEQYYPVTENLGKQGIFNPTFDSIQPTRTRHDVLDRVLQTTIPDDTSTIFAYGFGKDRDNATRFHTKVTDAKGNSKETFKDVGEHITAVKEFNKGETIWTSYAYDPLGQIVAVKDDKDNLTTVGYDLMGRRTRIDSPDAGLTEYVFDPASNLVEKITANLRATGKAIKYDYTYNRLDSISYPDYTGNNVGYTYGAPGAAFNRADRIVTVTDESGSEERFYGPLGETIKTIKYVASKTEGKAANSPEIYITQYTYDTYNRLRQLIFPDNEVLTYLYNSGGLAESASGKKGEYDYLYLKALTYDKFEQRVFMRQGNGAETQYDYNPRNRRLANLKAAAAGREFMDLSYDYDPVGNIMGLDNGAAVRKPNEFGGKSQQRFGYDDLYRLTTANGLLEQKPNTEYRYTLAMQYDSIHNIVRKDQEDIRIVPGGSQITQKKTTYDYSYAYTSSRPHAPTQIGERAFSYDANGNQTGWESDENGTRRTIVWDEENRIQEIKDNGHTMRYAYNDAGERVIKTGPQGETVYVNQFYSVRNREVGSKHVFVGTGRIVTKLVKGQENVTTPGDVTYPGKSDPSGKATGHSGKGNNGGGSGGGSGGKGTILYEPDLFYYHPNHLGSTSFVTDVEGEVYQHLEYFPFGETWIEEVSNQHRVPFLFTAKELDRETGLYYFGARYYDPRTSVWQSPDPILASYLPTGNKEEDRNLPGMGGVFNSFNLGMYSYSHLNPANLVDYDGNEPSRLDEFMSSLSELKEDVGKLSQGQTLYLKQRGLTYRDGREINFGFSGQVSIHTDENKPSTLSFITAQDFTLRSKETNYKKVYFKSLFYDVKEKRITGEGLAYRVIPFKINIEEDNTTISLPGKITQTNGKWNLGIIEDISKAFEEYAKPPFCGGSVAPVCNYE</sequence>
<dbReference type="Pfam" id="PF12256">
    <property type="entry name" value="TcdB_toxin_midN"/>
    <property type="match status" value="1"/>
</dbReference>
<dbReference type="Pfam" id="PF03534">
    <property type="entry name" value="SpvB"/>
    <property type="match status" value="1"/>
</dbReference>
<feature type="region of interest" description="Disordered" evidence="4">
    <location>
        <begin position="288"/>
        <end position="318"/>
    </location>
</feature>
<comment type="subcellular location">
    <subcellularLocation>
        <location evidence="1">Secreted</location>
    </subcellularLocation>
</comment>
<protein>
    <submittedName>
        <fullName evidence="6">SpvB/TcaC N-terminal domain-containing protein</fullName>
    </submittedName>
</protein>
<keyword evidence="2" id="KW-0964">Secreted</keyword>
<dbReference type="NCBIfam" id="TIGR03696">
    <property type="entry name" value="Rhs_assc_core"/>
    <property type="match status" value="1"/>
</dbReference>
<feature type="region of interest" description="Disordered" evidence="4">
    <location>
        <begin position="970"/>
        <end position="999"/>
    </location>
</feature>
<gene>
    <name evidence="6" type="ORF">Q3M24_22200</name>
</gene>
<dbReference type="PANTHER" id="PTHR32305">
    <property type="match status" value="1"/>
</dbReference>
<evidence type="ECO:0000256" key="1">
    <source>
        <dbReference type="ARBA" id="ARBA00004613"/>
    </source>
</evidence>
<dbReference type="KEGG" id="eaj:Q3M24_22200"/>
<reference evidence="6" key="2">
    <citation type="submission" date="2024-06" db="EMBL/GenBank/DDBJ databases">
        <authorList>
            <person name="Plum-Jensen L.E."/>
            <person name="Schramm A."/>
            <person name="Marshall I.P.G."/>
        </authorList>
    </citation>
    <scope>NUCLEOTIDE SEQUENCE</scope>
    <source>
        <strain evidence="6">Rat1</strain>
    </source>
</reference>
<dbReference type="GO" id="GO:0005737">
    <property type="term" value="C:cytoplasm"/>
    <property type="evidence" value="ECO:0007669"/>
    <property type="project" value="InterPro"/>
</dbReference>
<dbReference type="InterPro" id="IPR003284">
    <property type="entry name" value="Sal_SpvB"/>
</dbReference>
<dbReference type="InterPro" id="IPR050708">
    <property type="entry name" value="T6SS_VgrG/RHS"/>
</dbReference>
<evidence type="ECO:0000256" key="2">
    <source>
        <dbReference type="ARBA" id="ARBA00022525"/>
    </source>
</evidence>
<organism evidence="6">
    <name type="scientific">Candidatus Electrothrix aestuarii</name>
    <dbReference type="NCBI Taxonomy" id="3062594"/>
    <lineage>
        <taxon>Bacteria</taxon>
        <taxon>Pseudomonadati</taxon>
        <taxon>Thermodesulfobacteriota</taxon>
        <taxon>Desulfobulbia</taxon>
        <taxon>Desulfobulbales</taxon>
        <taxon>Desulfobulbaceae</taxon>
        <taxon>Candidatus Electrothrix</taxon>
    </lineage>
</organism>
<feature type="compositionally biased region" description="Basic and acidic residues" evidence="4">
    <location>
        <begin position="975"/>
        <end position="985"/>
    </location>
</feature>
<name>A0AAU8LVA6_9BACT</name>
<feature type="compositionally biased region" description="Gly residues" evidence="4">
    <location>
        <begin position="2835"/>
        <end position="2850"/>
    </location>
</feature>
<dbReference type="SUPFAM" id="SSF69318">
    <property type="entry name" value="Integrin alpha N-terminal domain"/>
    <property type="match status" value="1"/>
</dbReference>
<feature type="compositionally biased region" description="Gly residues" evidence="4">
    <location>
        <begin position="292"/>
        <end position="307"/>
    </location>
</feature>
<accession>A0AAU8LVA6</accession>
<dbReference type="InterPro" id="IPR028994">
    <property type="entry name" value="Integrin_alpha_N"/>
</dbReference>
<dbReference type="InterPro" id="IPR022385">
    <property type="entry name" value="Rhs_assc_core"/>
</dbReference>
<feature type="domain" description="Cyclic nucleotide-binding" evidence="5">
    <location>
        <begin position="2742"/>
        <end position="2779"/>
    </location>
</feature>
<evidence type="ECO:0000256" key="3">
    <source>
        <dbReference type="ARBA" id="ARBA00023026"/>
    </source>
</evidence>